<evidence type="ECO:0000313" key="2">
    <source>
        <dbReference type="Proteomes" id="UP000291831"/>
    </source>
</evidence>
<sequence length="71" mass="8435">MRKKWKDTICLSGDRSPLLICVLDQTHITFSVVVETFEINWPKLVRKLLVKKRTSLPIIGDFFEIIKYFHE</sequence>
<dbReference type="EMBL" id="RPGO01000040">
    <property type="protein sequence ID" value="RZB28680.1"/>
    <property type="molecule type" value="Genomic_DNA"/>
</dbReference>
<evidence type="ECO:0000313" key="1">
    <source>
        <dbReference type="EMBL" id="RZB28680.1"/>
    </source>
</evidence>
<gene>
    <name evidence="1" type="ORF">AEth_01940</name>
</gene>
<name>A0A8B3S125_9EURY</name>
<accession>A0A8B3S125</accession>
<dbReference type="AlphaFoldDB" id="A0A8B3S125"/>
<comment type="caution">
    <text evidence="1">The sequence shown here is derived from an EMBL/GenBank/DDBJ whole genome shotgun (WGS) entry which is preliminary data.</text>
</comment>
<organism evidence="1 2">
    <name type="scientific">Candidatus Argoarchaeum ethanivorans</name>
    <dbReference type="NCBI Taxonomy" id="2608793"/>
    <lineage>
        <taxon>Archaea</taxon>
        <taxon>Methanobacteriati</taxon>
        <taxon>Methanobacteriota</taxon>
        <taxon>Stenosarchaea group</taxon>
        <taxon>Methanomicrobia</taxon>
        <taxon>Methanosarcinales</taxon>
        <taxon>Methanosarcinales incertae sedis</taxon>
        <taxon>GOM Arc I cluster</taxon>
        <taxon>Candidatus Argoarchaeum</taxon>
    </lineage>
</organism>
<protein>
    <submittedName>
        <fullName evidence="1">Uncharacterized protein</fullName>
    </submittedName>
</protein>
<dbReference type="Proteomes" id="UP000291831">
    <property type="component" value="Unassembled WGS sequence"/>
</dbReference>
<proteinExistence type="predicted"/>
<reference evidence="2" key="1">
    <citation type="submission" date="2019-01" db="EMBL/GenBank/DDBJ databases">
        <title>Anaerobic oxidation of ethane by archaea from a marine hydrocarbon seep.</title>
        <authorList>
            <person name="Musat F."/>
        </authorList>
    </citation>
    <scope>NUCLEOTIDE SEQUENCE [LARGE SCALE GENOMIC DNA]</scope>
</reference>